<evidence type="ECO:0000259" key="7">
    <source>
        <dbReference type="Pfam" id="PF16363"/>
    </source>
</evidence>
<comment type="similarity">
    <text evidence="3">Belongs to the NAD(P)-dependent epimerase/dehydratase family. GDP-mannose 4,6-dehydratase subfamily.</text>
</comment>
<dbReference type="FunFam" id="3.40.50.720:FF:000924">
    <property type="entry name" value="GDP-mannose 4,6 dehydratase"/>
    <property type="match status" value="1"/>
</dbReference>
<dbReference type="RefSeq" id="WP_168629641.1">
    <property type="nucleotide sequence ID" value="NZ_BONL01000013.1"/>
</dbReference>
<keyword evidence="9" id="KW-1185">Reference proteome</keyword>
<dbReference type="PANTHER" id="PTHR43715">
    <property type="entry name" value="GDP-MANNOSE 4,6-DEHYDRATASE"/>
    <property type="match status" value="1"/>
</dbReference>
<accession>A0A7X6KUV6</accession>
<comment type="function">
    <text evidence="6">Catalyzes the conversion of GDP-D-mannose to GDP-4-dehydro-6-deoxy-D-mannose.</text>
</comment>
<dbReference type="GO" id="GO:0042351">
    <property type="term" value="P:'de novo' GDP-L-fucose biosynthetic process"/>
    <property type="evidence" value="ECO:0007669"/>
    <property type="project" value="TreeGrafter"/>
</dbReference>
<comment type="cofactor">
    <cofactor evidence="2">
        <name>NADP(+)</name>
        <dbReference type="ChEBI" id="CHEBI:58349"/>
    </cofactor>
</comment>
<dbReference type="EC" id="4.2.1.47" evidence="4"/>
<evidence type="ECO:0000256" key="1">
    <source>
        <dbReference type="ARBA" id="ARBA00000188"/>
    </source>
</evidence>
<feature type="domain" description="NAD(P)-binding" evidence="7">
    <location>
        <begin position="5"/>
        <end position="307"/>
    </location>
</feature>
<dbReference type="AlphaFoldDB" id="A0A7X6KUV6"/>
<comment type="caution">
    <text evidence="8">The sequence shown here is derived from an EMBL/GenBank/DDBJ whole genome shotgun (WGS) entry which is preliminary data.</text>
</comment>
<dbReference type="InterPro" id="IPR016040">
    <property type="entry name" value="NAD(P)-bd_dom"/>
</dbReference>
<evidence type="ECO:0000256" key="6">
    <source>
        <dbReference type="ARBA" id="ARBA00059383"/>
    </source>
</evidence>
<evidence type="ECO:0000256" key="3">
    <source>
        <dbReference type="ARBA" id="ARBA00009263"/>
    </source>
</evidence>
<dbReference type="InterPro" id="IPR036291">
    <property type="entry name" value="NAD(P)-bd_dom_sf"/>
</dbReference>
<evidence type="ECO:0000256" key="2">
    <source>
        <dbReference type="ARBA" id="ARBA00001937"/>
    </source>
</evidence>
<name>A0A7X6KUV6_9CELL</name>
<dbReference type="Proteomes" id="UP000581206">
    <property type="component" value="Unassembled WGS sequence"/>
</dbReference>
<keyword evidence="5" id="KW-0456">Lyase</keyword>
<evidence type="ECO:0000256" key="4">
    <source>
        <dbReference type="ARBA" id="ARBA00011989"/>
    </source>
</evidence>
<dbReference type="SUPFAM" id="SSF51735">
    <property type="entry name" value="NAD(P)-binding Rossmann-fold domains"/>
    <property type="match status" value="1"/>
</dbReference>
<dbReference type="Gene3D" id="3.90.25.10">
    <property type="entry name" value="UDP-galactose 4-epimerase, domain 1"/>
    <property type="match status" value="1"/>
</dbReference>
<dbReference type="PANTHER" id="PTHR43715:SF1">
    <property type="entry name" value="GDP-MANNOSE 4,6 DEHYDRATASE"/>
    <property type="match status" value="1"/>
</dbReference>
<evidence type="ECO:0000313" key="8">
    <source>
        <dbReference type="EMBL" id="NKY22515.1"/>
    </source>
</evidence>
<proteinExistence type="inferred from homology"/>
<evidence type="ECO:0000256" key="5">
    <source>
        <dbReference type="ARBA" id="ARBA00023239"/>
    </source>
</evidence>
<dbReference type="GO" id="GO:0008446">
    <property type="term" value="F:GDP-mannose 4,6-dehydratase activity"/>
    <property type="evidence" value="ECO:0007669"/>
    <property type="project" value="UniProtKB-EC"/>
</dbReference>
<gene>
    <name evidence="8" type="ORF">HGA03_07515</name>
</gene>
<dbReference type="InterPro" id="IPR006368">
    <property type="entry name" value="GDP_Man_deHydtase"/>
</dbReference>
<comment type="catalytic activity">
    <reaction evidence="1">
        <text>GDP-alpha-D-mannose = GDP-4-dehydro-alpha-D-rhamnose + H2O</text>
        <dbReference type="Rhea" id="RHEA:23820"/>
        <dbReference type="ChEBI" id="CHEBI:15377"/>
        <dbReference type="ChEBI" id="CHEBI:57527"/>
        <dbReference type="ChEBI" id="CHEBI:57964"/>
        <dbReference type="EC" id="4.2.1.47"/>
    </reaction>
</comment>
<reference evidence="8 9" key="1">
    <citation type="submission" date="2020-04" db="EMBL/GenBank/DDBJ databases">
        <title>MicrobeNet Type strains.</title>
        <authorList>
            <person name="Nicholson A.C."/>
        </authorList>
    </citation>
    <scope>NUCLEOTIDE SEQUENCE [LARGE SCALE GENOMIC DNA]</scope>
    <source>
        <strain evidence="8 9">ATCC BAA-788</strain>
    </source>
</reference>
<dbReference type="Pfam" id="PF16363">
    <property type="entry name" value="GDP_Man_Dehyd"/>
    <property type="match status" value="1"/>
</dbReference>
<evidence type="ECO:0000313" key="9">
    <source>
        <dbReference type="Proteomes" id="UP000581206"/>
    </source>
</evidence>
<dbReference type="EMBL" id="JAAXOX010000003">
    <property type="protein sequence ID" value="NKY22515.1"/>
    <property type="molecule type" value="Genomic_DNA"/>
</dbReference>
<sequence>MTVALITGVTGQDGSYLAERLVAEGVTVHGLVRPGDEATVPAGVHAHAGDLADRDALRRLVLDLAPTELYHLAGISSVAVSWQEPELTALLSGVAVTSLLEAAWQVQQAHGDTVRFVQASSAEIFGDAPTAPQDESAPIAPVNPYGAAKAYAHHMVAIYRARGLHASAGILFNHESPRRPPTFVTRKITQRAAQIAREGDGMLTLGNLEARRDWGWAPDYVDALIRLARHDEPIDAVVATGVTHTVRDFALSALRRAGVADPESRLATDPAFVRPADAGLMVGDATRARTLLGWAPTRDFDAVVAAMVDHDLELLG</sequence>
<protein>
    <recommendedName>
        <fullName evidence="4">GDP-mannose 4,6-dehydratase</fullName>
        <ecNumber evidence="4">4.2.1.47</ecNumber>
    </recommendedName>
</protein>
<dbReference type="CDD" id="cd05260">
    <property type="entry name" value="GDP_MD_SDR_e"/>
    <property type="match status" value="1"/>
</dbReference>
<dbReference type="Gene3D" id="3.40.50.720">
    <property type="entry name" value="NAD(P)-binding Rossmann-like Domain"/>
    <property type="match status" value="1"/>
</dbReference>
<organism evidence="8 9">
    <name type="scientific">Cellulomonas denverensis</name>
    <dbReference type="NCBI Taxonomy" id="264297"/>
    <lineage>
        <taxon>Bacteria</taxon>
        <taxon>Bacillati</taxon>
        <taxon>Actinomycetota</taxon>
        <taxon>Actinomycetes</taxon>
        <taxon>Micrococcales</taxon>
        <taxon>Cellulomonadaceae</taxon>
        <taxon>Cellulomonas</taxon>
    </lineage>
</organism>